<dbReference type="Proteomes" id="UP000245657">
    <property type="component" value="Unassembled WGS sequence"/>
</dbReference>
<dbReference type="Gene3D" id="3.40.50.11220">
    <property type="match status" value="1"/>
</dbReference>
<keyword evidence="4" id="KW-1185">Reference proteome</keyword>
<dbReference type="SUPFAM" id="SSF159672">
    <property type="entry name" value="CbiG N-terminal domain-like"/>
    <property type="match status" value="1"/>
</dbReference>
<feature type="domain" description="Cobalamin synthesis G N-terminal" evidence="2">
    <location>
        <begin position="35"/>
        <end position="113"/>
    </location>
</feature>
<dbReference type="Pfam" id="PF11760">
    <property type="entry name" value="CbiG_N"/>
    <property type="match status" value="1"/>
</dbReference>
<dbReference type="PANTHER" id="PTHR37477:SF1">
    <property type="entry name" value="COBALT-PRECORRIN-5A HYDROLASE"/>
    <property type="match status" value="1"/>
</dbReference>
<dbReference type="InterPro" id="IPR036518">
    <property type="entry name" value="CobE/GbiG_C_sf"/>
</dbReference>
<dbReference type="OrthoDB" id="4722at2157"/>
<comment type="caution">
    <text evidence="3">The sequence shown here is derived from an EMBL/GenBank/DDBJ whole genome shotgun (WGS) entry which is preliminary data.</text>
</comment>
<feature type="domain" description="CobE/GbiG C-terminal" evidence="1">
    <location>
        <begin position="176"/>
        <end position="290"/>
    </location>
</feature>
<dbReference type="GO" id="GO:0016787">
    <property type="term" value="F:hydrolase activity"/>
    <property type="evidence" value="ECO:0007669"/>
    <property type="project" value="UniProtKB-KW"/>
</dbReference>
<protein>
    <submittedName>
        <fullName evidence="3">Cobalt-precorrin 5A hydrolase</fullName>
    </submittedName>
</protein>
<evidence type="ECO:0000313" key="3">
    <source>
        <dbReference type="EMBL" id="PWR70506.1"/>
    </source>
</evidence>
<dbReference type="InterPro" id="IPR052553">
    <property type="entry name" value="CbiG_hydrolase"/>
</dbReference>
<dbReference type="InterPro" id="IPR002750">
    <property type="entry name" value="CobE/GbiG_C"/>
</dbReference>
<name>A0A2V2MYL9_9EURY</name>
<dbReference type="AlphaFoldDB" id="A0A2V2MYL9"/>
<dbReference type="Pfam" id="PF01890">
    <property type="entry name" value="CbiG_C"/>
    <property type="match status" value="1"/>
</dbReference>
<accession>A0A2V2MYL9</accession>
<evidence type="ECO:0000259" key="2">
    <source>
        <dbReference type="Pfam" id="PF11760"/>
    </source>
</evidence>
<reference evidence="3 4" key="1">
    <citation type="submission" date="2018-05" db="EMBL/GenBank/DDBJ databases">
        <title>Draft genome of Methanospirillum lacunae Ki8-1.</title>
        <authorList>
            <person name="Dueholm M.S."/>
            <person name="Nielsen P.H."/>
            <person name="Bakmann L.F."/>
            <person name="Otzen D.E."/>
        </authorList>
    </citation>
    <scope>NUCLEOTIDE SEQUENCE [LARGE SCALE GENOMIC DNA]</scope>
    <source>
        <strain evidence="3 4">Ki8-1</strain>
    </source>
</reference>
<dbReference type="NCBIfam" id="NF004465">
    <property type="entry name" value="PRK05788.1-3"/>
    <property type="match status" value="1"/>
</dbReference>
<gene>
    <name evidence="3" type="primary">cbiG</name>
    <name evidence="3" type="ORF">DK846_14000</name>
</gene>
<dbReference type="GeneID" id="97547774"/>
<proteinExistence type="predicted"/>
<evidence type="ECO:0000259" key="1">
    <source>
        <dbReference type="Pfam" id="PF01890"/>
    </source>
</evidence>
<dbReference type="RefSeq" id="WP_109969590.1">
    <property type="nucleotide sequence ID" value="NZ_CP176093.1"/>
</dbReference>
<dbReference type="PANTHER" id="PTHR37477">
    <property type="entry name" value="COBALT-PRECORRIN-5A HYDROLASE"/>
    <property type="match status" value="1"/>
</dbReference>
<dbReference type="SUPFAM" id="SSF159664">
    <property type="entry name" value="CobE/GbiG C-terminal domain-like"/>
    <property type="match status" value="1"/>
</dbReference>
<dbReference type="EMBL" id="QGMY01000011">
    <property type="protein sequence ID" value="PWR70506.1"/>
    <property type="molecule type" value="Genomic_DNA"/>
</dbReference>
<dbReference type="GO" id="GO:0009236">
    <property type="term" value="P:cobalamin biosynthetic process"/>
    <property type="evidence" value="ECO:0007669"/>
    <property type="project" value="InterPro"/>
</dbReference>
<keyword evidence="3" id="KW-0378">Hydrolase</keyword>
<dbReference type="InterPro" id="IPR021744">
    <property type="entry name" value="CbiG_N"/>
</dbReference>
<dbReference type="InterPro" id="IPR038029">
    <property type="entry name" value="GbiG_N_sf"/>
</dbReference>
<sequence>MTGTIVTALPYFSDPAKRIAESISGTFVPYHDSVFTEVIGSADRIVALMATGIVVRKIAPLLTDKWRDPAIVVISPDLKYAIPISGGHHGANDLAYDLEEKLGFIPVITTATESTGRDSAEGIAREKCLRIVNPASTRRSNAAVLEGIAGIYSVEGPGMVIAGSGVSFLVSDAPCTAGIGCRKGTPSHEITDAIDTALQSVSLTRADVSIYATSTLKLHEQGLTEAIREIGGNLIFLDHETLNKESVHSVSAAERFGLPGVAEPAALAVSYKKELIMEKKVYGNVTVAFAR</sequence>
<dbReference type="Gene3D" id="3.30.420.180">
    <property type="entry name" value="CobE/GbiG C-terminal domain"/>
    <property type="match status" value="1"/>
</dbReference>
<evidence type="ECO:0000313" key="4">
    <source>
        <dbReference type="Proteomes" id="UP000245657"/>
    </source>
</evidence>
<organism evidence="3 4">
    <name type="scientific">Methanospirillum lacunae</name>
    <dbReference type="NCBI Taxonomy" id="668570"/>
    <lineage>
        <taxon>Archaea</taxon>
        <taxon>Methanobacteriati</taxon>
        <taxon>Methanobacteriota</taxon>
        <taxon>Stenosarchaea group</taxon>
        <taxon>Methanomicrobia</taxon>
        <taxon>Methanomicrobiales</taxon>
        <taxon>Methanospirillaceae</taxon>
        <taxon>Methanospirillum</taxon>
    </lineage>
</organism>